<dbReference type="InterPro" id="IPR014030">
    <property type="entry name" value="Ketoacyl_synth_N"/>
</dbReference>
<dbReference type="GO" id="GO:0016747">
    <property type="term" value="F:acyltransferase activity, transferring groups other than amino-acyl groups"/>
    <property type="evidence" value="ECO:0007669"/>
    <property type="project" value="UniProtKB-ARBA"/>
</dbReference>
<proteinExistence type="inferred from homology"/>
<name>A0ABD5SZD2_9EURY</name>
<dbReference type="CDD" id="cd00834">
    <property type="entry name" value="KAS_I_II"/>
    <property type="match status" value="1"/>
</dbReference>
<evidence type="ECO:0000259" key="4">
    <source>
        <dbReference type="PROSITE" id="PS52004"/>
    </source>
</evidence>
<keyword evidence="2" id="KW-0808">Transferase</keyword>
<dbReference type="GO" id="GO:0006633">
    <property type="term" value="P:fatty acid biosynthetic process"/>
    <property type="evidence" value="ECO:0007669"/>
    <property type="project" value="UniProtKB-ARBA"/>
</dbReference>
<organism evidence="5 6">
    <name type="scientific">Halorubrum pallidum</name>
    <dbReference type="NCBI Taxonomy" id="1526114"/>
    <lineage>
        <taxon>Archaea</taxon>
        <taxon>Methanobacteriati</taxon>
        <taxon>Methanobacteriota</taxon>
        <taxon>Stenosarchaea group</taxon>
        <taxon>Halobacteria</taxon>
        <taxon>Halobacteriales</taxon>
        <taxon>Haloferacaceae</taxon>
        <taxon>Halorubrum</taxon>
    </lineage>
</organism>
<dbReference type="PROSITE" id="PS52004">
    <property type="entry name" value="KS3_2"/>
    <property type="match status" value="1"/>
</dbReference>
<dbReference type="Proteomes" id="UP001596274">
    <property type="component" value="Unassembled WGS sequence"/>
</dbReference>
<dbReference type="EMBL" id="JBHSWT010000047">
    <property type="protein sequence ID" value="MFC6770372.1"/>
    <property type="molecule type" value="Genomic_DNA"/>
</dbReference>
<evidence type="ECO:0000256" key="2">
    <source>
        <dbReference type="ARBA" id="ARBA00022679"/>
    </source>
</evidence>
<dbReference type="PANTHER" id="PTHR11712">
    <property type="entry name" value="POLYKETIDE SYNTHASE-RELATED"/>
    <property type="match status" value="1"/>
</dbReference>
<accession>A0ABD5SZD2</accession>
<keyword evidence="6" id="KW-1185">Reference proteome</keyword>
<dbReference type="SUPFAM" id="SSF53901">
    <property type="entry name" value="Thiolase-like"/>
    <property type="match status" value="2"/>
</dbReference>
<dbReference type="InterPro" id="IPR020841">
    <property type="entry name" value="PKS_Beta-ketoAc_synthase_dom"/>
</dbReference>
<feature type="non-terminal residue" evidence="5">
    <location>
        <position position="1"/>
    </location>
</feature>
<reference evidence="5 6" key="1">
    <citation type="journal article" date="2019" name="Int. J. Syst. Evol. Microbiol.">
        <title>The Global Catalogue of Microorganisms (GCM) 10K type strain sequencing project: providing services to taxonomists for standard genome sequencing and annotation.</title>
        <authorList>
            <consortium name="The Broad Institute Genomics Platform"/>
            <consortium name="The Broad Institute Genome Sequencing Center for Infectious Disease"/>
            <person name="Wu L."/>
            <person name="Ma J."/>
        </authorList>
    </citation>
    <scope>NUCLEOTIDE SEQUENCE [LARGE SCALE GENOMIC DNA]</scope>
    <source>
        <strain evidence="5 6">PJ61</strain>
    </source>
</reference>
<evidence type="ECO:0000313" key="5">
    <source>
        <dbReference type="EMBL" id="MFC6770372.1"/>
    </source>
</evidence>
<dbReference type="Pfam" id="PF00109">
    <property type="entry name" value="ketoacyl-synt"/>
    <property type="match status" value="1"/>
</dbReference>
<dbReference type="SMART" id="SM00825">
    <property type="entry name" value="PKS_KS"/>
    <property type="match status" value="1"/>
</dbReference>
<keyword evidence="3" id="KW-0414">Isoprene biosynthesis</keyword>
<dbReference type="Gene3D" id="3.40.47.10">
    <property type="match status" value="1"/>
</dbReference>
<dbReference type="PANTHER" id="PTHR11712:SF336">
    <property type="entry name" value="3-OXOACYL-[ACYL-CARRIER-PROTEIN] SYNTHASE, MITOCHONDRIAL"/>
    <property type="match status" value="1"/>
</dbReference>
<dbReference type="Pfam" id="PF02801">
    <property type="entry name" value="Ketoacyl-synt_C"/>
    <property type="match status" value="1"/>
</dbReference>
<protein>
    <submittedName>
        <fullName evidence="5">Beta-ketoacyl-[acyl-carrier-protein] synthase family protein</fullName>
    </submittedName>
</protein>
<feature type="domain" description="Ketosynthase family 3 (KS3)" evidence="4">
    <location>
        <begin position="1"/>
        <end position="255"/>
    </location>
</feature>
<comment type="similarity">
    <text evidence="1">Belongs to the thiolase-like superfamily. Beta-ketoacyl-ACP synthases family.</text>
</comment>
<dbReference type="InterPro" id="IPR000794">
    <property type="entry name" value="Beta-ketoacyl_synthase"/>
</dbReference>
<gene>
    <name evidence="5" type="ORF">ACFQDD_02330</name>
</gene>
<comment type="caution">
    <text evidence="5">The sequence shown here is derived from an EMBL/GenBank/DDBJ whole genome shotgun (WGS) entry which is preliminary data.</text>
</comment>
<dbReference type="InterPro" id="IPR014031">
    <property type="entry name" value="Ketoacyl_synth_C"/>
</dbReference>
<dbReference type="AlphaFoldDB" id="A0ABD5SZD2"/>
<evidence type="ECO:0000313" key="6">
    <source>
        <dbReference type="Proteomes" id="UP001596274"/>
    </source>
</evidence>
<dbReference type="GO" id="GO:0008299">
    <property type="term" value="P:isoprenoid biosynthetic process"/>
    <property type="evidence" value="ECO:0007669"/>
    <property type="project" value="UniProtKB-KW"/>
</dbReference>
<evidence type="ECO:0000256" key="3">
    <source>
        <dbReference type="ARBA" id="ARBA00023229"/>
    </source>
</evidence>
<dbReference type="InterPro" id="IPR016039">
    <property type="entry name" value="Thiolase-like"/>
</dbReference>
<sequence>ARGPTRAQAAACAAGTHSIVDAVRDIQHGRADVMLAGGAESPLTPLGVGGFEAMRALSTRTDVPEDASRPFDADRDGFVLGEGAGILVLEAESRARERGATRYATVSGEAMTADAHHPTKPAVNGVGLGRCVERALESANLSHSAVDHVNAHATSTPIGDAAEANALNDIFDSAPPTTSVKSQLGHALGAAGAIEAVVTAQTVAKQTLPPTINYNTPDPDCQLPVVTTPTEAAVETVVSTSAGFGGSNGALIFEDP</sequence>
<evidence type="ECO:0000256" key="1">
    <source>
        <dbReference type="ARBA" id="ARBA00008467"/>
    </source>
</evidence>